<proteinExistence type="predicted"/>
<dbReference type="Proteomes" id="UP000198749">
    <property type="component" value="Unassembled WGS sequence"/>
</dbReference>
<evidence type="ECO:0000313" key="2">
    <source>
        <dbReference type="Proteomes" id="UP000198749"/>
    </source>
</evidence>
<dbReference type="Pfam" id="PF13469">
    <property type="entry name" value="Sulfotransfer_3"/>
    <property type="match status" value="1"/>
</dbReference>
<dbReference type="AlphaFoldDB" id="A0A1H9GUM5"/>
<reference evidence="2" key="1">
    <citation type="submission" date="2016-10" db="EMBL/GenBank/DDBJ databases">
        <authorList>
            <person name="Varghese N."/>
            <person name="Submissions S."/>
        </authorList>
    </citation>
    <scope>NUCLEOTIDE SEQUENCE [LARGE SCALE GENOMIC DNA]</scope>
    <source>
        <strain evidence="2">DSM 18887</strain>
    </source>
</reference>
<dbReference type="SUPFAM" id="SSF52540">
    <property type="entry name" value="P-loop containing nucleoside triphosphate hydrolases"/>
    <property type="match status" value="1"/>
</dbReference>
<dbReference type="EMBL" id="FOGB01000004">
    <property type="protein sequence ID" value="SEQ53739.1"/>
    <property type="molecule type" value="Genomic_DNA"/>
</dbReference>
<name>A0A1H9GUM5_9GAMM</name>
<evidence type="ECO:0000313" key="1">
    <source>
        <dbReference type="EMBL" id="SEQ53739.1"/>
    </source>
</evidence>
<dbReference type="GO" id="GO:0016740">
    <property type="term" value="F:transferase activity"/>
    <property type="evidence" value="ECO:0007669"/>
    <property type="project" value="UniProtKB-KW"/>
</dbReference>
<organism evidence="1 2">
    <name type="scientific">Amphritea atlantica</name>
    <dbReference type="NCBI Taxonomy" id="355243"/>
    <lineage>
        <taxon>Bacteria</taxon>
        <taxon>Pseudomonadati</taxon>
        <taxon>Pseudomonadota</taxon>
        <taxon>Gammaproteobacteria</taxon>
        <taxon>Oceanospirillales</taxon>
        <taxon>Oceanospirillaceae</taxon>
        <taxon>Amphritea</taxon>
    </lineage>
</organism>
<protein>
    <submittedName>
        <fullName evidence="1">Sulfotransferase family protein</fullName>
    </submittedName>
</protein>
<dbReference type="InterPro" id="IPR027417">
    <property type="entry name" value="P-loop_NTPase"/>
</dbReference>
<sequence length="307" mass="34525">MIFSAKKNPENPGKHRQFIVVGVQRGGTSAIAAALQALGISLGDNYHSPIYEDLEIAKTFRSGNWKKLQQLITAYELEYQQFAWKLPDSNSKLARISKLFSNPSFIFVYRDICAIANRKQSVQNITLVEAMKSSLTAYNRIVKFVEKNDYPALHISYEKLLQDSQRQLRQIADFCDIDATESLIDQASQAIEASPKIYTQWVDISRQIYQLNKAGFDGYIDKVSENLVSGWFLQKGSDQPVTVELLVNDHWVADVLCEEFRSDLITAKKSVTGKAGFRVSLPKGTLAKADTVSVRAKGHTETLFSVF</sequence>
<gene>
    <name evidence="1" type="ORF">SAMN03080615_01900</name>
</gene>
<dbReference type="RefSeq" id="WP_091357072.1">
    <property type="nucleotide sequence ID" value="NZ_AP025284.1"/>
</dbReference>
<dbReference type="OrthoDB" id="9179784at2"/>
<keyword evidence="2" id="KW-1185">Reference proteome</keyword>
<accession>A0A1H9GUM5</accession>
<dbReference type="Gene3D" id="3.40.50.300">
    <property type="entry name" value="P-loop containing nucleotide triphosphate hydrolases"/>
    <property type="match status" value="1"/>
</dbReference>
<keyword evidence="1" id="KW-0808">Transferase</keyword>